<proteinExistence type="predicted"/>
<dbReference type="Proteomes" id="UP001246473">
    <property type="component" value="Unassembled WGS sequence"/>
</dbReference>
<evidence type="ECO:0000313" key="1">
    <source>
        <dbReference type="EMBL" id="AJZ57101.1"/>
    </source>
</evidence>
<dbReference type="Proteomes" id="UP000032614">
    <property type="component" value="Chromosome 3"/>
</dbReference>
<name>A0AAP5QJ75_9BURK</name>
<evidence type="ECO:0000313" key="3">
    <source>
        <dbReference type="Proteomes" id="UP000032614"/>
    </source>
</evidence>
<accession>A0AAP5QJ75</accession>
<dbReference type="KEGG" id="bfn:OI25_7488"/>
<dbReference type="EMBL" id="JANSLM010000023">
    <property type="protein sequence ID" value="MDT8843272.1"/>
    <property type="molecule type" value="Genomic_DNA"/>
</dbReference>
<sequence length="106" mass="11612">MFDAEIAATLLNRWDRGFSTSCNQSPLDILHEGNLSFAREVGNMGAGRAVNLNSFHIECLAFVDGSRVLRIGEAGMVTVWTDWAAIEPLQPLPQHVSREARCARAG</sequence>
<dbReference type="RefSeq" id="WP_046565524.1">
    <property type="nucleotide sequence ID" value="NZ_CP010025.1"/>
</dbReference>
<reference evidence="2" key="2">
    <citation type="submission" date="2022-08" db="EMBL/GenBank/DDBJ databases">
        <authorList>
            <person name="Kim S.-J."/>
        </authorList>
    </citation>
    <scope>NUCLEOTIDE SEQUENCE</scope>
    <source>
        <strain evidence="2">KJ</strain>
    </source>
</reference>
<dbReference type="EMBL" id="CP010025">
    <property type="protein sequence ID" value="AJZ57101.1"/>
    <property type="molecule type" value="Genomic_DNA"/>
</dbReference>
<protein>
    <submittedName>
        <fullName evidence="2">Uncharacterized protein</fullName>
    </submittedName>
</protein>
<gene>
    <name evidence="1" type="ORF">OI25_7488</name>
    <name evidence="2" type="ORF">ParKJ_38220</name>
</gene>
<organism evidence="2 4">
    <name type="scientific">Paraburkholderia fungorum</name>
    <dbReference type="NCBI Taxonomy" id="134537"/>
    <lineage>
        <taxon>Bacteria</taxon>
        <taxon>Pseudomonadati</taxon>
        <taxon>Pseudomonadota</taxon>
        <taxon>Betaproteobacteria</taxon>
        <taxon>Burkholderiales</taxon>
        <taxon>Burkholderiaceae</taxon>
        <taxon>Paraburkholderia</taxon>
    </lineage>
</organism>
<dbReference type="GeneID" id="66513792"/>
<reference evidence="1 3" key="1">
    <citation type="journal article" date="2015" name="Genome Announc.">
        <title>Complete genome sequences for 59 burkholderia isolates, both pathogenic and near neighbor.</title>
        <authorList>
            <person name="Johnson S.L."/>
            <person name="Bishop-Lilly K.A."/>
            <person name="Ladner J.T."/>
            <person name="Daligault H.E."/>
            <person name="Davenport K.W."/>
            <person name="Jaissle J."/>
            <person name="Frey K.G."/>
            <person name="Koroleva G.I."/>
            <person name="Bruce D.C."/>
            <person name="Coyne S.R."/>
            <person name="Broomall S.M."/>
            <person name="Li P.E."/>
            <person name="Teshima H."/>
            <person name="Gibbons H.S."/>
            <person name="Palacios G.F."/>
            <person name="Rosenzweig C.N."/>
            <person name="Redden C.L."/>
            <person name="Xu Y."/>
            <person name="Minogue T.D."/>
            <person name="Chain P.S."/>
        </authorList>
    </citation>
    <scope>NUCLEOTIDE SEQUENCE [LARGE SCALE GENOMIC DNA]</scope>
    <source>
        <strain evidence="1 3">ATCC BAA-463</strain>
    </source>
</reference>
<evidence type="ECO:0000313" key="2">
    <source>
        <dbReference type="EMBL" id="MDT8843272.1"/>
    </source>
</evidence>
<dbReference type="AlphaFoldDB" id="A0AAP5QJ75"/>
<evidence type="ECO:0000313" key="4">
    <source>
        <dbReference type="Proteomes" id="UP001246473"/>
    </source>
</evidence>